<dbReference type="Proteomes" id="UP000245609">
    <property type="component" value="Unassembled WGS sequence"/>
</dbReference>
<feature type="compositionally biased region" description="Basic and acidic residues" evidence="1">
    <location>
        <begin position="1029"/>
        <end position="1042"/>
    </location>
</feature>
<feature type="domain" description="Integrator complex subunit 6-like beta-barrel" evidence="2">
    <location>
        <begin position="308"/>
        <end position="456"/>
    </location>
</feature>
<dbReference type="AlphaFoldDB" id="A0A2T9Y203"/>
<dbReference type="GO" id="GO:0032039">
    <property type="term" value="C:integrator complex"/>
    <property type="evidence" value="ECO:0007669"/>
    <property type="project" value="TreeGrafter"/>
</dbReference>
<dbReference type="EMBL" id="MBFS01003505">
    <property type="protein sequence ID" value="PVU86314.1"/>
    <property type="molecule type" value="Genomic_DNA"/>
</dbReference>
<dbReference type="STRING" id="133381.A0A2T9Y203"/>
<feature type="region of interest" description="Disordered" evidence="1">
    <location>
        <begin position="1007"/>
        <end position="1066"/>
    </location>
</feature>
<accession>A0A2T9Y203</accession>
<dbReference type="InterPro" id="IPR051113">
    <property type="entry name" value="Integrator_subunit6"/>
</dbReference>
<feature type="region of interest" description="Disordered" evidence="1">
    <location>
        <begin position="690"/>
        <end position="791"/>
    </location>
</feature>
<feature type="region of interest" description="Disordered" evidence="1">
    <location>
        <begin position="955"/>
        <end position="976"/>
    </location>
</feature>
<dbReference type="PANTHER" id="PTHR12957">
    <property type="entry name" value="DEAD/H BOX POLYPEPTIDE 26/DICE1-RELATED"/>
    <property type="match status" value="1"/>
</dbReference>
<name>A0A2T9Y203_9FUNG</name>
<dbReference type="Pfam" id="PF25462">
    <property type="entry name" value="Beta-barrel_INTS6"/>
    <property type="match status" value="1"/>
</dbReference>
<organism evidence="3 4">
    <name type="scientific">Smittium megazygosporum</name>
    <dbReference type="NCBI Taxonomy" id="133381"/>
    <lineage>
        <taxon>Eukaryota</taxon>
        <taxon>Fungi</taxon>
        <taxon>Fungi incertae sedis</taxon>
        <taxon>Zoopagomycota</taxon>
        <taxon>Kickxellomycotina</taxon>
        <taxon>Harpellomycetes</taxon>
        <taxon>Harpellales</taxon>
        <taxon>Legeriomycetaceae</taxon>
        <taxon>Smittium</taxon>
    </lineage>
</organism>
<dbReference type="PANTHER" id="PTHR12957:SF2">
    <property type="entry name" value="INTEGRATOR COMPLEX SUBUNIT 6"/>
    <property type="match status" value="1"/>
</dbReference>
<evidence type="ECO:0000259" key="2">
    <source>
        <dbReference type="Pfam" id="PF25462"/>
    </source>
</evidence>
<gene>
    <name evidence="3" type="ORF">BB560_006760</name>
</gene>
<evidence type="ECO:0000313" key="4">
    <source>
        <dbReference type="Proteomes" id="UP000245609"/>
    </source>
</evidence>
<proteinExistence type="predicted"/>
<dbReference type="OrthoDB" id="17307at2759"/>
<evidence type="ECO:0000256" key="1">
    <source>
        <dbReference type="SAM" id="MobiDB-lite"/>
    </source>
</evidence>
<dbReference type="InterPro" id="IPR057413">
    <property type="entry name" value="Beta-barrel_INTS6"/>
</dbReference>
<protein>
    <recommendedName>
        <fullName evidence="2">Integrator complex subunit 6-like beta-barrel domain-containing protein</fullName>
    </recommendedName>
</protein>
<comment type="caution">
    <text evidence="3">The sequence shown here is derived from an EMBL/GenBank/DDBJ whole genome shotgun (WGS) entry which is preliminary data.</text>
</comment>
<dbReference type="GO" id="GO:0034472">
    <property type="term" value="P:snRNA 3'-end processing"/>
    <property type="evidence" value="ECO:0007669"/>
    <property type="project" value="TreeGrafter"/>
</dbReference>
<feature type="compositionally biased region" description="Polar residues" evidence="1">
    <location>
        <begin position="753"/>
        <end position="768"/>
    </location>
</feature>
<evidence type="ECO:0000313" key="3">
    <source>
        <dbReference type="EMBL" id="PVU86314.1"/>
    </source>
</evidence>
<feature type="compositionally biased region" description="Polar residues" evidence="1">
    <location>
        <begin position="705"/>
        <end position="744"/>
    </location>
</feature>
<reference evidence="3 4" key="1">
    <citation type="journal article" date="2018" name="MBio">
        <title>Comparative Genomics Reveals the Core Gene Toolbox for the Fungus-Insect Symbiosis.</title>
        <authorList>
            <person name="Wang Y."/>
            <person name="Stata M."/>
            <person name="Wang W."/>
            <person name="Stajich J.E."/>
            <person name="White M.M."/>
            <person name="Moncalvo J.M."/>
        </authorList>
    </citation>
    <scope>NUCLEOTIDE SEQUENCE [LARGE SCALE GENOMIC DNA]</scope>
    <source>
        <strain evidence="3 4">SC-DP-2</strain>
    </source>
</reference>
<feature type="compositionally biased region" description="Low complexity" evidence="1">
    <location>
        <begin position="1048"/>
        <end position="1063"/>
    </location>
</feature>
<keyword evidence="4" id="KW-1185">Reference proteome</keyword>
<sequence length="1146" mass="128712">MILAFLIDTSWSMGRPLLKNPSFDSSILNSNTKNDYIYPNSTSGSLGNPHNNIIPNPNTVNNLSRLDCAKGIAEQIVQRLGSQPHDSLKDGYEKLLSEIKNLKPGGRFNGGMVLSTLFQHLRLYRTAYDIDSFGKISTFTGNDEYYMAYRWHLDALNIPVSSNSWSDLYMEPFRWDQKLFTVYMHESGDKDLCYQGKKSCEHLLNPMCTVMNGISNPYHVGSKKSAQKFVDMMCPNQKSSSFRQNPIPGLLFSHGVVVNIEKLNSIPNNQTNQKVVLHTQEPVNISGSSKSPVPLEGQTSIGSLLVSKGFCGYFPIPESFWMSSIGWDADHDSKDVIPDEPVSNSISHIRPRPAHPTLFYDETPVPWNVPSKFPFDKFQIDPNSKTSQLLLTLIESLQKSHPEISPICLPVFVPNSYRANNAGFPFGLLRMNSFRAAVNLYIFPYNFPALFSILRRNEASLKSEKPYNFKAEINEYLSHTPFYYSAPLKRAFSLYGIHKNFITSEFLKSPEVINLNKLLENHRSLAIKEWELIPSSNSSNSSNLFLKKNRKQVVDELNNKVSDIVSNQLSIGKSGILQSIKSLSEQIAYSFSVILDEDKVKSENIPNALLGFLSQDLLPESDLVLGPNQMERIHLMNRFKSTVSDSANNLPISQMGQYYQTMAKRQSQEFRDPYLDEEMLKLLNRNMFGNPYKRQHKPATGASYGLNSQNANLNRNKYSPQKRSSASVTSLSPPNLVSDTSSTENQRKKQKTKANTTFNKDSQSSGPETQLVAKTEETSKPNLNGANDPLMKKDHVLDLPQVSAEVILSSEVESEAQLNNTVFAETTLDELGSDEISTLESFNSRFGPIQKRRGQRRYRTLKDPWKAGDYSWNINPWKPKQLENQTPLFHSGSNNLSMVNDAALNQSQADIGLESRVVRDSIPFQNKDDIAQVKFTPNSQVEQTASDLEIKENIGDNSESEIENSDSSVISPSNNNGKQFAHLMDCSTQKELVSIEDLQQIYKESGQTPVPIESSGNGEGNQGSTEVNIHVKPDSEKAKNKGLDSPISSNTRNHSHSTTLTTNKPKRTTAQLKSYLVKQIKMDTKAYNESLIFEGIEELHPDSTVYTKEQKKAIINACLTAARPLRKRRLVSHLDSLLEIIDNNTS</sequence>